<protein>
    <submittedName>
        <fullName evidence="3">DUF1992 domain-containing protein</fullName>
    </submittedName>
</protein>
<dbReference type="Proteomes" id="UP001589693">
    <property type="component" value="Unassembled WGS sequence"/>
</dbReference>
<reference evidence="3 4" key="1">
    <citation type="submission" date="2024-09" db="EMBL/GenBank/DDBJ databases">
        <authorList>
            <person name="Sun Q."/>
            <person name="Mori K."/>
        </authorList>
    </citation>
    <scope>NUCLEOTIDE SEQUENCE [LARGE SCALE GENOMIC DNA]</scope>
    <source>
        <strain evidence="3 4">TBRC 7907</strain>
    </source>
</reference>
<evidence type="ECO:0000313" key="3">
    <source>
        <dbReference type="EMBL" id="MFB9903949.1"/>
    </source>
</evidence>
<feature type="region of interest" description="Disordered" evidence="1">
    <location>
        <begin position="22"/>
        <end position="42"/>
    </location>
</feature>
<keyword evidence="4" id="KW-1185">Reference proteome</keyword>
<dbReference type="InterPro" id="IPR018961">
    <property type="entry name" value="DnaJ_homolog_subfam-C_membr-28"/>
</dbReference>
<sequence length="134" mass="15061">MTERKPAGTSFETWIDQQVREAEERGEMTNLPGHGKPIPHRTGGTLEWVAEKLRKENVDTSALLPPSLALAKEVEDLPKRLAKERSEETVRELLLDLNERIRKAQLAPQVGPPMRTRQVDVEATIATWRATTSG</sequence>
<dbReference type="RefSeq" id="WP_377851108.1">
    <property type="nucleotide sequence ID" value="NZ_JBHLZU010000006.1"/>
</dbReference>
<name>A0ABV5ZVA3_9PSEU</name>
<evidence type="ECO:0000256" key="1">
    <source>
        <dbReference type="SAM" id="MobiDB-lite"/>
    </source>
</evidence>
<evidence type="ECO:0000259" key="2">
    <source>
        <dbReference type="Pfam" id="PF09350"/>
    </source>
</evidence>
<comment type="caution">
    <text evidence="3">The sequence shown here is derived from an EMBL/GenBank/DDBJ whole genome shotgun (WGS) entry which is preliminary data.</text>
</comment>
<organism evidence="3 4">
    <name type="scientific">Allokutzneria oryzae</name>
    <dbReference type="NCBI Taxonomy" id="1378989"/>
    <lineage>
        <taxon>Bacteria</taxon>
        <taxon>Bacillati</taxon>
        <taxon>Actinomycetota</taxon>
        <taxon>Actinomycetes</taxon>
        <taxon>Pseudonocardiales</taxon>
        <taxon>Pseudonocardiaceae</taxon>
        <taxon>Allokutzneria</taxon>
    </lineage>
</organism>
<dbReference type="Pfam" id="PF09350">
    <property type="entry name" value="DJC28_CD"/>
    <property type="match status" value="1"/>
</dbReference>
<feature type="domain" description="DnaJ homologue subfamily C member 28 conserved" evidence="2">
    <location>
        <begin position="14"/>
        <end position="82"/>
    </location>
</feature>
<evidence type="ECO:0000313" key="4">
    <source>
        <dbReference type="Proteomes" id="UP001589693"/>
    </source>
</evidence>
<dbReference type="EMBL" id="JBHLZU010000006">
    <property type="protein sequence ID" value="MFB9903949.1"/>
    <property type="molecule type" value="Genomic_DNA"/>
</dbReference>
<gene>
    <name evidence="3" type="ORF">ACFFQA_08360</name>
</gene>
<accession>A0ABV5ZVA3</accession>
<proteinExistence type="predicted"/>